<name>A0A7R9K5U2_TIMGE</name>
<sequence>MFPERGKPHNVRTFGLGFIVILTTILPLFQATSTFQLTTHNTPLAASSWSTDTHTSKFTPVVLFPQSNPIFILHVIIITSTDDKIKRVDSIKVTFVNPFHHSELDKWISQCYRNNDLKCIVQGISKYSQLYTLRDAVIEKWGLTYFVGYWKIEGSTCSGSMKHYFIFELQPSGTSLGVDFSNTLMELCEKEHWERHTLKKLWLKLGQMIANEADNISSEQHSPSG</sequence>
<proteinExistence type="predicted"/>
<evidence type="ECO:0000313" key="1">
    <source>
        <dbReference type="EMBL" id="CAD7605512.1"/>
    </source>
</evidence>
<dbReference type="EMBL" id="OE844502">
    <property type="protein sequence ID" value="CAD7605512.1"/>
    <property type="molecule type" value="Genomic_DNA"/>
</dbReference>
<reference evidence="1" key="1">
    <citation type="submission" date="2020-11" db="EMBL/GenBank/DDBJ databases">
        <authorList>
            <person name="Tran Van P."/>
        </authorList>
    </citation>
    <scope>NUCLEOTIDE SEQUENCE</scope>
</reference>
<organism evidence="1">
    <name type="scientific">Timema genevievae</name>
    <name type="common">Walking stick</name>
    <dbReference type="NCBI Taxonomy" id="629358"/>
    <lineage>
        <taxon>Eukaryota</taxon>
        <taxon>Metazoa</taxon>
        <taxon>Ecdysozoa</taxon>
        <taxon>Arthropoda</taxon>
        <taxon>Hexapoda</taxon>
        <taxon>Insecta</taxon>
        <taxon>Pterygota</taxon>
        <taxon>Neoptera</taxon>
        <taxon>Polyneoptera</taxon>
        <taxon>Phasmatodea</taxon>
        <taxon>Timematodea</taxon>
        <taxon>Timematoidea</taxon>
        <taxon>Timematidae</taxon>
        <taxon>Timema</taxon>
    </lineage>
</organism>
<dbReference type="AlphaFoldDB" id="A0A7R9K5U2"/>
<gene>
    <name evidence="1" type="ORF">TGEB3V08_LOCUS9535</name>
</gene>
<accession>A0A7R9K5U2</accession>
<protein>
    <submittedName>
        <fullName evidence="1">Uncharacterized protein</fullName>
    </submittedName>
</protein>